<dbReference type="Proteomes" id="UP000005640">
    <property type="component" value="Chromosome 3"/>
</dbReference>
<reference evidence="1" key="4">
    <citation type="submission" date="2025-08" db="UniProtKB">
        <authorList>
            <consortium name="Ensembl"/>
        </authorList>
    </citation>
    <scope>IDENTIFICATION</scope>
</reference>
<dbReference type="EMBL" id="AC002077">
    <property type="status" value="NOT_ANNOTATED_CDS"/>
    <property type="molecule type" value="Genomic_DNA"/>
</dbReference>
<protein>
    <submittedName>
        <fullName evidence="1">G protein subunit alpha i2</fullName>
    </submittedName>
</protein>
<reference evidence="1" key="5">
    <citation type="submission" date="2025-09" db="UniProtKB">
        <authorList>
            <consortium name="Ensembl"/>
        </authorList>
    </citation>
    <scope>IDENTIFICATION</scope>
</reference>
<evidence type="ECO:0000313" key="2">
    <source>
        <dbReference type="Proteomes" id="UP000005640"/>
    </source>
</evidence>
<dbReference type="IntAct" id="F8WBG4">
    <property type="interactions" value="1"/>
</dbReference>
<dbReference type="HOGENOM" id="CLU_1776833_0_0_1"/>
<keyword evidence="2" id="KW-1185">Reference proteome</keyword>
<dbReference type="ProteomicsDB" id="30800"/>
<dbReference type="EMBL" id="U73169">
    <property type="status" value="NOT_ANNOTATED_CDS"/>
    <property type="molecule type" value="Genomic_DNA"/>
</dbReference>
<dbReference type="EMBL" id="U73166">
    <property type="status" value="NOT_ANNOTATED_CDS"/>
    <property type="molecule type" value="Genomic_DNA"/>
</dbReference>
<dbReference type="Ensembl" id="ENST00000446079.5">
    <property type="protein sequence ID" value="ENSP00000406065.1"/>
    <property type="gene ID" value="ENSG00000114353.17"/>
</dbReference>
<dbReference type="HGNC" id="HGNC:4385">
    <property type="gene designation" value="GNAI2"/>
</dbReference>
<reference evidence="1 2" key="1">
    <citation type="journal article" date="2001" name="Nature">
        <title>Initial sequencing and analysis of the human genome.</title>
        <authorList>
            <consortium name="International Human Genome Sequencing Consortium"/>
            <person name="Lander E.S."/>
            <person name="Linton L.M."/>
            <person name="Birren B."/>
            <person name="Nusbaum C."/>
            <person name="Zody M.C."/>
            <person name="Baldwin J."/>
            <person name="Devon K."/>
            <person name="Dewar K."/>
            <person name="Doyle M."/>
            <person name="FitzHugh W."/>
            <person name="Funke R."/>
            <person name="Gage D."/>
            <person name="Harris K."/>
            <person name="Heaford A."/>
            <person name="Howland J."/>
            <person name="Kann L."/>
            <person name="Lehoczky J."/>
            <person name="LeVine R."/>
            <person name="McEwan P."/>
            <person name="McKernan K."/>
            <person name="Meldrim J."/>
            <person name="Mesirov J.P."/>
            <person name="Miranda C."/>
            <person name="Morris W."/>
            <person name="Naylor J."/>
            <person name="Raymond C."/>
            <person name="Rosetti M."/>
            <person name="Santos R."/>
            <person name="Sheridan A."/>
            <person name="Sougnez C."/>
            <person name="Stange-Thomann N."/>
            <person name="Stojanovic N."/>
            <person name="Subramanian A."/>
            <person name="Wyman D."/>
            <person name="Rogers J."/>
            <person name="Sulston J."/>
            <person name="Ainscough R."/>
            <person name="Beck S."/>
            <person name="Bentley D."/>
            <person name="Burton J."/>
            <person name="Clee C."/>
            <person name="Carter N."/>
            <person name="Coulson A."/>
            <person name="Deadman R."/>
            <person name="Deloukas P."/>
            <person name="Dunham A."/>
            <person name="Dunham I."/>
            <person name="Durbin R."/>
            <person name="French L."/>
            <person name="Grafham D."/>
            <person name="Gregory S."/>
            <person name="Hubbard T."/>
            <person name="Humphray S."/>
            <person name="Hunt A."/>
            <person name="Jones M."/>
            <person name="Lloyd C."/>
            <person name="McMurray A."/>
            <person name="Matthews L."/>
            <person name="Mercer S."/>
            <person name="Milne S."/>
            <person name="Mullikin J.C."/>
            <person name="Mungall A."/>
            <person name="Plumb R."/>
            <person name="Ross M."/>
            <person name="Shownkeen R."/>
            <person name="Sims S."/>
            <person name="Waterston R.H."/>
            <person name="Wilson R.K."/>
            <person name="Hillier L.W."/>
            <person name="McPherson J.D."/>
            <person name="Marra M.A."/>
            <person name="Mardis E.R."/>
            <person name="Fulton L.A."/>
            <person name="Chinwalla A.T."/>
            <person name="Pepin K.H."/>
            <person name="Gish W.R."/>
            <person name="Chissoe S.L."/>
            <person name="Wendl M.C."/>
            <person name="Delehaunty K.D."/>
            <person name="Miner T.L."/>
            <person name="Delehaunty A."/>
            <person name="Kramer J.B."/>
            <person name="Cook L.L."/>
            <person name="Fulton R.S."/>
            <person name="Johnson D.L."/>
            <person name="Minx P.J."/>
            <person name="Clifton S.W."/>
            <person name="Hawkins T."/>
            <person name="Branscomb E."/>
            <person name="Predki P."/>
            <person name="Richardson P."/>
            <person name="Wenning S."/>
            <person name="Slezak T."/>
            <person name="Doggett N."/>
            <person name="Cheng J.F."/>
            <person name="Olsen A."/>
            <person name="Lucas S."/>
            <person name="Elkin C."/>
            <person name="Uberbacher E."/>
            <person name="Frazier M."/>
            <person name="Gibbs R.A."/>
            <person name="Muzny D.M."/>
            <person name="Scherer S.E."/>
            <person name="Bouck J.B."/>
            <person name="Sodergren E.J."/>
            <person name="Worley K.C."/>
            <person name="Rives C.M."/>
            <person name="Gorrell J.H."/>
            <person name="Metzker M.L."/>
            <person name="Naylor S.L."/>
            <person name="Kucherlapati R.S."/>
            <person name="Nelson D.L."/>
            <person name="Weinstock G.M."/>
            <person name="Sakaki Y."/>
            <person name="Fujiyama A."/>
            <person name="Hattori M."/>
            <person name="Yada T."/>
            <person name="Toyoda A."/>
            <person name="Itoh T."/>
            <person name="Kawagoe C."/>
            <person name="Watanabe H."/>
            <person name="Totoki Y."/>
            <person name="Taylor T."/>
            <person name="Weissenbach J."/>
            <person name="Heilig R."/>
            <person name="Saurin W."/>
            <person name="Artiguenave F."/>
            <person name="Brottier P."/>
            <person name="Bruls T."/>
            <person name="Pelletier E."/>
            <person name="Robert C."/>
            <person name="Wincker P."/>
            <person name="Smith D.R."/>
            <person name="Doucette-Stamm L."/>
            <person name="Rubenfield M."/>
            <person name="Weinstock K."/>
            <person name="Lee H.M."/>
            <person name="Dubois J."/>
            <person name="Rosenthal A."/>
            <person name="Platzer M."/>
            <person name="Nyakatura G."/>
            <person name="Taudien S."/>
            <person name="Rump A."/>
            <person name="Yang H."/>
            <person name="Yu J."/>
            <person name="Wang J."/>
            <person name="Huang G."/>
            <person name="Gu J."/>
            <person name="Hood L."/>
            <person name="Rowen L."/>
            <person name="Madan A."/>
            <person name="Qin S."/>
            <person name="Davis R.W."/>
            <person name="Federspiel N.A."/>
            <person name="Abola A.P."/>
            <person name="Proctor M.J."/>
            <person name="Myers R.M."/>
            <person name="Schmutz J."/>
            <person name="Dickson M."/>
            <person name="Grimwood J."/>
            <person name="Cox D.R."/>
            <person name="Olson M.V."/>
            <person name="Kaul R."/>
            <person name="Raymond C."/>
            <person name="Shimizu N."/>
            <person name="Kawasaki K."/>
            <person name="Minoshima S."/>
            <person name="Evans G.A."/>
            <person name="Athanasiou M."/>
            <person name="Schultz R."/>
            <person name="Roe B.A."/>
            <person name="Chen F."/>
            <person name="Pan H."/>
            <person name="Ramser J."/>
            <person name="Lehrach H."/>
            <person name="Reinhardt R."/>
            <person name="McCombie W.R."/>
            <person name="de la Bastide M."/>
            <person name="Dedhia N."/>
            <person name="Blocker H."/>
            <person name="Hornischer K."/>
            <person name="Nordsiek G."/>
            <person name="Agarwala R."/>
            <person name="Aravind L."/>
            <person name="Bailey J.A."/>
            <person name="Bateman A."/>
            <person name="Batzoglou S."/>
            <person name="Birney E."/>
            <person name="Bork P."/>
            <person name="Brown D.G."/>
            <person name="Burge C.B."/>
            <person name="Cerutti L."/>
            <person name="Chen H.C."/>
            <person name="Church D."/>
            <person name="Clamp M."/>
            <person name="Copley R.R."/>
            <person name="Doerks T."/>
            <person name="Eddy S.R."/>
            <person name="Eichler E.E."/>
            <person name="Furey T.S."/>
            <person name="Galagan J."/>
            <person name="Gilbert J.G."/>
            <person name="Harmon C."/>
            <person name="Hayashizaki Y."/>
            <person name="Haussler D."/>
            <person name="Hermjakob H."/>
            <person name="Hokamp K."/>
            <person name="Jang W."/>
            <person name="Johnson L.S."/>
            <person name="Jones T.A."/>
            <person name="Kasif S."/>
            <person name="Kaspryzk A."/>
            <person name="Kennedy S."/>
            <person name="Kent W.J."/>
            <person name="Kitts P."/>
            <person name="Koonin E.V."/>
            <person name="Korf I."/>
            <person name="Kulp D."/>
            <person name="Lancet D."/>
            <person name="Lowe T.M."/>
            <person name="McLysaght A."/>
            <person name="Mikkelsen T."/>
            <person name="Moran J.V."/>
            <person name="Mulder N."/>
            <person name="Pollara V.J."/>
            <person name="Ponting C.P."/>
            <person name="Schuler G."/>
            <person name="Schultz J."/>
            <person name="Slater G."/>
            <person name="Smit A.F."/>
            <person name="Stupka E."/>
            <person name="Szustakowski J."/>
            <person name="Thierry-Mieg D."/>
            <person name="Thierry-Mieg J."/>
            <person name="Wagner L."/>
            <person name="Wallis J."/>
            <person name="Wheeler R."/>
            <person name="Williams A."/>
            <person name="Wolf Y.I."/>
            <person name="Wolfe K.H."/>
            <person name="Yang S.P."/>
            <person name="Yeh R.F."/>
            <person name="Collins F."/>
            <person name="Guyer M.S."/>
            <person name="Peterson J."/>
            <person name="Felsenfeld A."/>
            <person name="Wetterstrand K.A."/>
            <person name="Patrinos A."/>
            <person name="Morgan M.J."/>
            <person name="de Jong P."/>
            <person name="Catanese J.J."/>
            <person name="Osoegawa K."/>
            <person name="Shizuya H."/>
            <person name="Choi S."/>
            <person name="Chen Y.J."/>
        </authorList>
    </citation>
    <scope>NUCLEOTIDE SEQUENCE [LARGE SCALE GENOMIC DNA]</scope>
</reference>
<evidence type="ECO:0000313" key="1">
    <source>
        <dbReference type="Ensembl" id="ENSP00000406065.1"/>
    </source>
</evidence>
<dbReference type="AlphaFoldDB" id="F8WBG4"/>
<dbReference type="ChiTaRS" id="GNAI2">
    <property type="organism name" value="human"/>
</dbReference>
<dbReference type="Bgee" id="ENSG00000114353">
    <property type="expression patterns" value="Expressed in granulocyte and 203 other cell types or tissues"/>
</dbReference>
<reference evidence="1 2" key="3">
    <citation type="journal article" date="2006" name="Nature">
        <title>The DNA sequence, annotation and analysis of human chromosome 3.</title>
        <authorList>
            <person name="Muzny D.M."/>
            <person name="Scherer S.E."/>
            <person name="Kaul R."/>
            <person name="Wang J."/>
            <person name="Yu J."/>
            <person name="Sudbrak R."/>
            <person name="Buhay C.J."/>
            <person name="Chen R."/>
            <person name="Cree A."/>
            <person name="Ding Y."/>
            <person name="Dugan-Rocha S."/>
            <person name="Gill R."/>
            <person name="Gunaratne P."/>
            <person name="Harris R.A."/>
            <person name="Hawes A.C."/>
            <person name="Hernandez J."/>
            <person name="Hodgson A.V."/>
            <person name="Hume J."/>
            <person name="Jackson A."/>
            <person name="Khan Z.M."/>
            <person name="Kovar-Smith C."/>
            <person name="Lewis L.R."/>
            <person name="Lozado R.J."/>
            <person name="Metzker M.L."/>
            <person name="Milosavljevic A."/>
            <person name="Miner G.R."/>
            <person name="Morgan M.B."/>
            <person name="Nazareth L.V."/>
            <person name="Scott G."/>
            <person name="Sodergren E."/>
            <person name="Song X.Z."/>
            <person name="Steffen D."/>
            <person name="Wei S."/>
            <person name="Wheeler D.A."/>
            <person name="Wright M.W."/>
            <person name="Worley K.C."/>
            <person name="Yuan Y."/>
            <person name="Zhang Z."/>
            <person name="Adams C.Q."/>
            <person name="Ansari-Lari M.A."/>
            <person name="Ayele M."/>
            <person name="Brown M.J."/>
            <person name="Chen G."/>
            <person name="Chen Z."/>
            <person name="Clendenning J."/>
            <person name="Clerc-Blankenburg K.P."/>
            <person name="Chen R."/>
            <person name="Chen Z."/>
            <person name="Davis C."/>
            <person name="Delgado O."/>
            <person name="Dinh H.H."/>
            <person name="Dong W."/>
            <person name="Draper H."/>
            <person name="Ernst S."/>
            <person name="Fu G."/>
            <person name="Gonzalez-Garay M.L."/>
            <person name="Garcia D.K."/>
            <person name="Gillett W."/>
            <person name="Gu J."/>
            <person name="Hao B."/>
            <person name="Haugen E."/>
            <person name="Havlak P."/>
            <person name="He X."/>
            <person name="Hennig S."/>
            <person name="Hu S."/>
            <person name="Huang W."/>
            <person name="Jackson L.R."/>
            <person name="Jacob L.S."/>
            <person name="Kelly S.H."/>
            <person name="Kube M."/>
            <person name="Levy R."/>
            <person name="Li Z."/>
            <person name="Liu B."/>
            <person name="Liu J."/>
            <person name="Liu W."/>
            <person name="Lu J."/>
            <person name="Maheshwari M."/>
            <person name="Nguyen B.V."/>
            <person name="Okwuonu G.O."/>
            <person name="Palmeiri A."/>
            <person name="Pasternak S."/>
            <person name="Perez L.M."/>
            <person name="Phelps K.A."/>
            <person name="Plopper F.J."/>
            <person name="Qiang B."/>
            <person name="Raymond C."/>
            <person name="Rodriguez R."/>
            <person name="Saenphimmachak C."/>
            <person name="Santibanez J."/>
            <person name="Shen H."/>
            <person name="Shen Y."/>
            <person name="Subramanian S."/>
            <person name="Tabor P.E."/>
            <person name="Verduzco D."/>
            <person name="Waldron L."/>
            <person name="Wang J."/>
            <person name="Wang J."/>
            <person name="Wang Q."/>
            <person name="Williams G.A."/>
            <person name="Wong G.K."/>
            <person name="Yao Z."/>
            <person name="Zhang J."/>
            <person name="Zhang X."/>
            <person name="Zhao G."/>
            <person name="Zhou J."/>
            <person name="Zhou Y."/>
            <person name="Nelson D."/>
            <person name="Lehrach H."/>
            <person name="Reinhardt R."/>
            <person name="Naylor S.L."/>
            <person name="Yang H."/>
            <person name="Olson M."/>
            <person name="Weinstock G."/>
            <person name="Gibbs R.A."/>
        </authorList>
    </citation>
    <scope>NUCLEOTIDE SEQUENCE [LARGE SCALE GENOMIC DNA]</scope>
</reference>
<name>F8WBG4_HUMAN</name>
<sequence>MTEGVKTLGWTKQKGGCHWGRSEGPWLLRLSVGRRRAATLLDGVCRASSCQLCPGHHIGMHQLHRCWGVREEHHRQADEDHPRGWLLRGGMPAVPGGCLQQHHPVHHGHCQSHGQPADRLCRPLQSGRRQAAICTVLHRRGARRAP</sequence>
<organism evidence="1 2">
    <name type="scientific">Homo sapiens</name>
    <name type="common">Human</name>
    <dbReference type="NCBI Taxonomy" id="9606"/>
    <lineage>
        <taxon>Eukaryota</taxon>
        <taxon>Metazoa</taxon>
        <taxon>Chordata</taxon>
        <taxon>Craniata</taxon>
        <taxon>Vertebrata</taxon>
        <taxon>Euteleostomi</taxon>
        <taxon>Mammalia</taxon>
        <taxon>Eutheria</taxon>
        <taxon>Euarchontoglires</taxon>
        <taxon>Primates</taxon>
        <taxon>Haplorrhini</taxon>
        <taxon>Catarrhini</taxon>
        <taxon>Hominidae</taxon>
        <taxon>Homo</taxon>
    </lineage>
</organism>
<dbReference type="UCSC" id="uc062kbx.1">
    <property type="organism name" value="human"/>
</dbReference>
<dbReference type="OrthoDB" id="5817230at2759"/>
<dbReference type="GeneTree" id="ENSGT00940000155125"/>
<dbReference type="VEuPathDB" id="HostDB:ENSG00000114353"/>
<dbReference type="Ensembl" id="ENST00000446079.5">
    <property type="protein sequence ID" value="ENSP00000406065.1"/>
    <property type="gene ID" value="ENSG00000114353.18"/>
</dbReference>
<reference evidence="1 2" key="2">
    <citation type="journal article" date="2004" name="Nature">
        <title>Finishing the euchromatic sequence of the human genome.</title>
        <authorList>
            <consortium name="International Human Genome Sequencing Consortium"/>
        </authorList>
    </citation>
    <scope>NUCLEOTIDE SEQUENCE [LARGE SCALE GENOMIC DNA]</scope>
</reference>
<accession>F8WBG4</accession>
<dbReference type="ExpressionAtlas" id="F8WBG4">
    <property type="expression patterns" value="baseline and differential"/>
</dbReference>
<gene>
    <name evidence="1" type="primary">GNAI2</name>
</gene>
<proteinExistence type="predicted"/>
<dbReference type="OpenTargets" id="ENSG00000114353"/>